<keyword evidence="3 10" id="KW-0813">Transport</keyword>
<gene>
    <name evidence="12" type="ORF">SCLCIDRAFT_106523</name>
</gene>
<evidence type="ECO:0000256" key="9">
    <source>
        <dbReference type="PROSITE-ProRule" id="PRU00282"/>
    </source>
</evidence>
<feature type="transmembrane region" description="Helical" evidence="11">
    <location>
        <begin position="229"/>
        <end position="248"/>
    </location>
</feature>
<protein>
    <recommendedName>
        <fullName evidence="14">Mitochondrial carrier</fullName>
    </recommendedName>
</protein>
<dbReference type="GO" id="GO:0031966">
    <property type="term" value="C:mitochondrial membrane"/>
    <property type="evidence" value="ECO:0007669"/>
    <property type="project" value="UniProtKB-SubCell"/>
</dbReference>
<dbReference type="PRINTS" id="PR00926">
    <property type="entry name" value="MITOCARRIER"/>
</dbReference>
<dbReference type="PANTHER" id="PTHR45624">
    <property type="entry name" value="MITOCHONDRIAL BASIC AMINO ACIDS TRANSPORTER-RELATED"/>
    <property type="match status" value="1"/>
</dbReference>
<evidence type="ECO:0000313" key="13">
    <source>
        <dbReference type="Proteomes" id="UP000053989"/>
    </source>
</evidence>
<comment type="subcellular location">
    <subcellularLocation>
        <location evidence="1">Mitochondrion membrane</location>
        <topology evidence="1">Multi-pass membrane protein</topology>
    </subcellularLocation>
</comment>
<evidence type="ECO:0000256" key="2">
    <source>
        <dbReference type="ARBA" id="ARBA00006375"/>
    </source>
</evidence>
<dbReference type="GO" id="GO:0022857">
    <property type="term" value="F:transmembrane transporter activity"/>
    <property type="evidence" value="ECO:0007669"/>
    <property type="project" value="TreeGrafter"/>
</dbReference>
<evidence type="ECO:0008006" key="14">
    <source>
        <dbReference type="Google" id="ProtNLM"/>
    </source>
</evidence>
<evidence type="ECO:0000256" key="7">
    <source>
        <dbReference type="ARBA" id="ARBA00023128"/>
    </source>
</evidence>
<evidence type="ECO:0000256" key="1">
    <source>
        <dbReference type="ARBA" id="ARBA00004225"/>
    </source>
</evidence>
<evidence type="ECO:0000256" key="6">
    <source>
        <dbReference type="ARBA" id="ARBA00022989"/>
    </source>
</evidence>
<dbReference type="InterPro" id="IPR002067">
    <property type="entry name" value="MCP"/>
</dbReference>
<keyword evidence="13" id="KW-1185">Reference proteome</keyword>
<dbReference type="InParanoid" id="A0A0C3AT94"/>
<feature type="repeat" description="Solcar" evidence="9">
    <location>
        <begin position="227"/>
        <end position="328"/>
    </location>
</feature>
<dbReference type="HOGENOM" id="CLU_015166_16_0_1"/>
<keyword evidence="6 11" id="KW-1133">Transmembrane helix</keyword>
<feature type="repeat" description="Solcar" evidence="9">
    <location>
        <begin position="22"/>
        <end position="108"/>
    </location>
</feature>
<dbReference type="OrthoDB" id="14252at2759"/>
<feature type="repeat" description="Solcar" evidence="9">
    <location>
        <begin position="117"/>
        <end position="200"/>
    </location>
</feature>
<keyword evidence="5" id="KW-0677">Repeat</keyword>
<dbReference type="PANTHER" id="PTHR45624:SF10">
    <property type="entry name" value="SLC (SOLUTE CARRIER) HOMOLOG"/>
    <property type="match status" value="1"/>
</dbReference>
<dbReference type="InterPro" id="IPR050567">
    <property type="entry name" value="Mitochondrial_Carrier"/>
</dbReference>
<dbReference type="SUPFAM" id="SSF103506">
    <property type="entry name" value="Mitochondrial carrier"/>
    <property type="match status" value="1"/>
</dbReference>
<evidence type="ECO:0000256" key="10">
    <source>
        <dbReference type="RuleBase" id="RU000488"/>
    </source>
</evidence>
<organism evidence="12 13">
    <name type="scientific">Scleroderma citrinum Foug A</name>
    <dbReference type="NCBI Taxonomy" id="1036808"/>
    <lineage>
        <taxon>Eukaryota</taxon>
        <taxon>Fungi</taxon>
        <taxon>Dikarya</taxon>
        <taxon>Basidiomycota</taxon>
        <taxon>Agaricomycotina</taxon>
        <taxon>Agaricomycetes</taxon>
        <taxon>Agaricomycetidae</taxon>
        <taxon>Boletales</taxon>
        <taxon>Sclerodermatineae</taxon>
        <taxon>Sclerodermataceae</taxon>
        <taxon>Scleroderma</taxon>
    </lineage>
</organism>
<dbReference type="InterPro" id="IPR023395">
    <property type="entry name" value="MCP_dom_sf"/>
</dbReference>
<keyword evidence="8 9" id="KW-0472">Membrane</keyword>
<dbReference type="Pfam" id="PF00153">
    <property type="entry name" value="Mito_carr"/>
    <property type="match status" value="3"/>
</dbReference>
<dbReference type="InterPro" id="IPR018108">
    <property type="entry name" value="MCP_transmembrane"/>
</dbReference>
<evidence type="ECO:0000256" key="5">
    <source>
        <dbReference type="ARBA" id="ARBA00022737"/>
    </source>
</evidence>
<evidence type="ECO:0000256" key="8">
    <source>
        <dbReference type="ARBA" id="ARBA00023136"/>
    </source>
</evidence>
<dbReference type="EMBL" id="KN822010">
    <property type="protein sequence ID" value="KIM68167.1"/>
    <property type="molecule type" value="Genomic_DNA"/>
</dbReference>
<comment type="similarity">
    <text evidence="2 10">Belongs to the mitochondrial carrier (TC 2.A.29) family.</text>
</comment>
<sequence length="330" mass="35946">MSGGFHPIISCSPQLTDLVVNLDPTIDFTAGTVAGIAGILVAQPFDTVKVRLQNPSLSSRYRSTFNAFTTIVREERFRGLYKGVVSPLATCAFMNGLVFATYKFFTKVQLDDPAAPPSLAQIAVAGAGCGIVTSLISSPTELVKIRQQNVLGGRTSAVKVTMDILKQSGIRGLYRGLGATALRDTGYGAYFMAYEGTCRYFRPAPNSTIQTDHTSLLSEIDSEARITPWSTLFLAAAMAGIAGWVATFPMDVIKTRMQSTDITIIDPGSQRQCIPDPHNSYRTILSTLEHSYRSEGYRMFFRGLVPTLIRSVPVNMATFSVYESIVHLLS</sequence>
<evidence type="ECO:0000256" key="4">
    <source>
        <dbReference type="ARBA" id="ARBA00022692"/>
    </source>
</evidence>
<evidence type="ECO:0000256" key="3">
    <source>
        <dbReference type="ARBA" id="ARBA00022448"/>
    </source>
</evidence>
<name>A0A0C3AT94_9AGAM</name>
<reference evidence="12 13" key="1">
    <citation type="submission" date="2014-04" db="EMBL/GenBank/DDBJ databases">
        <authorList>
            <consortium name="DOE Joint Genome Institute"/>
            <person name="Kuo A."/>
            <person name="Kohler A."/>
            <person name="Nagy L.G."/>
            <person name="Floudas D."/>
            <person name="Copeland A."/>
            <person name="Barry K.W."/>
            <person name="Cichocki N."/>
            <person name="Veneault-Fourrey C."/>
            <person name="LaButti K."/>
            <person name="Lindquist E.A."/>
            <person name="Lipzen A."/>
            <person name="Lundell T."/>
            <person name="Morin E."/>
            <person name="Murat C."/>
            <person name="Sun H."/>
            <person name="Tunlid A."/>
            <person name="Henrissat B."/>
            <person name="Grigoriev I.V."/>
            <person name="Hibbett D.S."/>
            <person name="Martin F."/>
            <person name="Nordberg H.P."/>
            <person name="Cantor M.N."/>
            <person name="Hua S.X."/>
        </authorList>
    </citation>
    <scope>NUCLEOTIDE SEQUENCE [LARGE SCALE GENOMIC DNA]</scope>
    <source>
        <strain evidence="12 13">Foug A</strain>
    </source>
</reference>
<accession>A0A0C3AT94</accession>
<proteinExistence type="inferred from homology"/>
<evidence type="ECO:0000256" key="11">
    <source>
        <dbReference type="SAM" id="Phobius"/>
    </source>
</evidence>
<dbReference type="Proteomes" id="UP000053989">
    <property type="component" value="Unassembled WGS sequence"/>
</dbReference>
<evidence type="ECO:0000313" key="12">
    <source>
        <dbReference type="EMBL" id="KIM68167.1"/>
    </source>
</evidence>
<keyword evidence="4 9" id="KW-0812">Transmembrane</keyword>
<dbReference type="AlphaFoldDB" id="A0A0C3AT94"/>
<keyword evidence="7" id="KW-0496">Mitochondrion</keyword>
<dbReference type="Gene3D" id="1.50.40.10">
    <property type="entry name" value="Mitochondrial carrier domain"/>
    <property type="match status" value="2"/>
</dbReference>
<dbReference type="PROSITE" id="PS50920">
    <property type="entry name" value="SOLCAR"/>
    <property type="match status" value="3"/>
</dbReference>
<reference evidence="13" key="2">
    <citation type="submission" date="2015-01" db="EMBL/GenBank/DDBJ databases">
        <title>Evolutionary Origins and Diversification of the Mycorrhizal Mutualists.</title>
        <authorList>
            <consortium name="DOE Joint Genome Institute"/>
            <consortium name="Mycorrhizal Genomics Consortium"/>
            <person name="Kohler A."/>
            <person name="Kuo A."/>
            <person name="Nagy L.G."/>
            <person name="Floudas D."/>
            <person name="Copeland A."/>
            <person name="Barry K.W."/>
            <person name="Cichocki N."/>
            <person name="Veneault-Fourrey C."/>
            <person name="LaButti K."/>
            <person name="Lindquist E.A."/>
            <person name="Lipzen A."/>
            <person name="Lundell T."/>
            <person name="Morin E."/>
            <person name="Murat C."/>
            <person name="Riley R."/>
            <person name="Ohm R."/>
            <person name="Sun H."/>
            <person name="Tunlid A."/>
            <person name="Henrissat B."/>
            <person name="Grigoriev I.V."/>
            <person name="Hibbett D.S."/>
            <person name="Martin F."/>
        </authorList>
    </citation>
    <scope>NUCLEOTIDE SEQUENCE [LARGE SCALE GENOMIC DNA]</scope>
    <source>
        <strain evidence="13">Foug A</strain>
    </source>
</reference>